<evidence type="ECO:0000313" key="2">
    <source>
        <dbReference type="Proteomes" id="UP000308652"/>
    </source>
</evidence>
<gene>
    <name evidence="1" type="ORF">BDQ12DRAFT_668497</name>
</gene>
<reference evidence="1 2" key="1">
    <citation type="journal article" date="2019" name="Nat. Ecol. Evol.">
        <title>Megaphylogeny resolves global patterns of mushroom evolution.</title>
        <authorList>
            <person name="Varga T."/>
            <person name="Krizsan K."/>
            <person name="Foldi C."/>
            <person name="Dima B."/>
            <person name="Sanchez-Garcia M."/>
            <person name="Sanchez-Ramirez S."/>
            <person name="Szollosi G.J."/>
            <person name="Szarkandi J.G."/>
            <person name="Papp V."/>
            <person name="Albert L."/>
            <person name="Andreopoulos W."/>
            <person name="Angelini C."/>
            <person name="Antonin V."/>
            <person name="Barry K.W."/>
            <person name="Bougher N.L."/>
            <person name="Buchanan P."/>
            <person name="Buyck B."/>
            <person name="Bense V."/>
            <person name="Catcheside P."/>
            <person name="Chovatia M."/>
            <person name="Cooper J."/>
            <person name="Damon W."/>
            <person name="Desjardin D."/>
            <person name="Finy P."/>
            <person name="Geml J."/>
            <person name="Haridas S."/>
            <person name="Hughes K."/>
            <person name="Justo A."/>
            <person name="Karasinski D."/>
            <person name="Kautmanova I."/>
            <person name="Kiss B."/>
            <person name="Kocsube S."/>
            <person name="Kotiranta H."/>
            <person name="LaButti K.M."/>
            <person name="Lechner B.E."/>
            <person name="Liimatainen K."/>
            <person name="Lipzen A."/>
            <person name="Lukacs Z."/>
            <person name="Mihaltcheva S."/>
            <person name="Morgado L.N."/>
            <person name="Niskanen T."/>
            <person name="Noordeloos M.E."/>
            <person name="Ohm R.A."/>
            <person name="Ortiz-Santana B."/>
            <person name="Ovrebo C."/>
            <person name="Racz N."/>
            <person name="Riley R."/>
            <person name="Savchenko A."/>
            <person name="Shiryaev A."/>
            <person name="Soop K."/>
            <person name="Spirin V."/>
            <person name="Szebenyi C."/>
            <person name="Tomsovsky M."/>
            <person name="Tulloss R.E."/>
            <person name="Uehling J."/>
            <person name="Grigoriev I.V."/>
            <person name="Vagvolgyi C."/>
            <person name="Papp T."/>
            <person name="Martin F.M."/>
            <person name="Miettinen O."/>
            <person name="Hibbett D.S."/>
            <person name="Nagy L.G."/>
        </authorList>
    </citation>
    <scope>NUCLEOTIDE SEQUENCE [LARGE SCALE GENOMIC DNA]</scope>
    <source>
        <strain evidence="1 2">CBS 166.37</strain>
    </source>
</reference>
<dbReference type="EMBL" id="ML213621">
    <property type="protein sequence ID" value="TFK35402.1"/>
    <property type="molecule type" value="Genomic_DNA"/>
</dbReference>
<evidence type="ECO:0000313" key="1">
    <source>
        <dbReference type="EMBL" id="TFK35402.1"/>
    </source>
</evidence>
<proteinExistence type="predicted"/>
<protein>
    <submittedName>
        <fullName evidence="1">Uncharacterized protein</fullName>
    </submittedName>
</protein>
<sequence length="160" mass="18132">MPGSMEGSTGLLSWEIETRQLTNLRSSGMRERAKRVRKVQEALLVTGDDEHEEVNDDDKKHFKWTKSRGPRDLLKASALHFSSNSLQILSNLPVFSFNYRQAAINTYPVLLPWSQEAMKLPTYRTTSSKLMTAAETAYHPSPLTIISAHLDQESATKSFY</sequence>
<dbReference type="AlphaFoldDB" id="A0A5C3LRL5"/>
<accession>A0A5C3LRL5</accession>
<dbReference type="Proteomes" id="UP000308652">
    <property type="component" value="Unassembled WGS sequence"/>
</dbReference>
<keyword evidence="2" id="KW-1185">Reference proteome</keyword>
<name>A0A5C3LRL5_9AGAR</name>
<organism evidence="1 2">
    <name type="scientific">Crucibulum laeve</name>
    <dbReference type="NCBI Taxonomy" id="68775"/>
    <lineage>
        <taxon>Eukaryota</taxon>
        <taxon>Fungi</taxon>
        <taxon>Dikarya</taxon>
        <taxon>Basidiomycota</taxon>
        <taxon>Agaricomycotina</taxon>
        <taxon>Agaricomycetes</taxon>
        <taxon>Agaricomycetidae</taxon>
        <taxon>Agaricales</taxon>
        <taxon>Agaricineae</taxon>
        <taxon>Nidulariaceae</taxon>
        <taxon>Crucibulum</taxon>
    </lineage>
</organism>